<dbReference type="Proteomes" id="UP001205843">
    <property type="component" value="Unassembled WGS sequence"/>
</dbReference>
<name>A0AAE3G489_9GAMM</name>
<dbReference type="RefSeq" id="WP_253479040.1">
    <property type="nucleotide sequence ID" value="NZ_JALJXV010000006.1"/>
</dbReference>
<evidence type="ECO:0000313" key="3">
    <source>
        <dbReference type="EMBL" id="MCP1675520.1"/>
    </source>
</evidence>
<dbReference type="InterPro" id="IPR052018">
    <property type="entry name" value="PHP_domain"/>
</dbReference>
<evidence type="ECO:0000313" key="4">
    <source>
        <dbReference type="Proteomes" id="UP001205843"/>
    </source>
</evidence>
<evidence type="ECO:0000256" key="1">
    <source>
        <dbReference type="SAM" id="MobiDB-lite"/>
    </source>
</evidence>
<dbReference type="PANTHER" id="PTHR42924">
    <property type="entry name" value="EXONUCLEASE"/>
    <property type="match status" value="1"/>
</dbReference>
<dbReference type="CDD" id="cd07438">
    <property type="entry name" value="PHP_HisPPase_AMP"/>
    <property type="match status" value="1"/>
</dbReference>
<dbReference type="Pfam" id="PF02811">
    <property type="entry name" value="PHP"/>
    <property type="match status" value="1"/>
</dbReference>
<feature type="region of interest" description="Disordered" evidence="1">
    <location>
        <begin position="1"/>
        <end position="22"/>
    </location>
</feature>
<dbReference type="GO" id="GO:0035312">
    <property type="term" value="F:5'-3' DNA exonuclease activity"/>
    <property type="evidence" value="ECO:0007669"/>
    <property type="project" value="TreeGrafter"/>
</dbReference>
<keyword evidence="4" id="KW-1185">Reference proteome</keyword>
<proteinExistence type="predicted"/>
<feature type="domain" description="Polymerase/histidinol phosphatase N-terminal" evidence="2">
    <location>
        <begin position="7"/>
        <end position="72"/>
    </location>
</feature>
<dbReference type="SUPFAM" id="SSF89550">
    <property type="entry name" value="PHP domain-like"/>
    <property type="match status" value="1"/>
</dbReference>
<dbReference type="InterPro" id="IPR004013">
    <property type="entry name" value="PHP_dom"/>
</dbReference>
<sequence length="294" mass="31308">MSVASSIDLHAHSTASDGRLPPAELVERAAGAGVRVLALTDHDTLSGLPEALTAAGPLGMQLVAGVEISTLWERREIHVVGLGVDPADARLTDGLDWNQQLRRQRFAQMVERLEQKGGITGLGGVMEEEVAGQPGRLHLARHLVEHGWARTVQQAFDRYLRRGRAGYVRAEWMSLESAVSLIRAAGGIAVLAHPLAYKLTGAWMQRLLTAFTQAGGQGLEVVVGTADRRRVDQSLGYALRHGLLGSVGSDFHGPNPAGIEPGRLLPLPAAVAPVWAELSDCHGRPVSAAVDPGR</sequence>
<dbReference type="AlphaFoldDB" id="A0AAE3G489"/>
<dbReference type="EMBL" id="JALJXV010000006">
    <property type="protein sequence ID" value="MCP1675520.1"/>
    <property type="molecule type" value="Genomic_DNA"/>
</dbReference>
<evidence type="ECO:0000259" key="2">
    <source>
        <dbReference type="SMART" id="SM00481"/>
    </source>
</evidence>
<dbReference type="Gene3D" id="3.20.20.140">
    <property type="entry name" value="Metal-dependent hydrolases"/>
    <property type="match status" value="1"/>
</dbReference>
<reference evidence="3" key="1">
    <citation type="submission" date="2022-03" db="EMBL/GenBank/DDBJ databases">
        <title>Genomic Encyclopedia of Type Strains, Phase III (KMG-III): the genomes of soil and plant-associated and newly described type strains.</title>
        <authorList>
            <person name="Whitman W."/>
        </authorList>
    </citation>
    <scope>NUCLEOTIDE SEQUENCE</scope>
    <source>
        <strain evidence="3">ANL 6-2</strain>
    </source>
</reference>
<comment type="caution">
    <text evidence="3">The sequence shown here is derived from an EMBL/GenBank/DDBJ whole genome shotgun (WGS) entry which is preliminary data.</text>
</comment>
<dbReference type="Gene3D" id="1.10.150.650">
    <property type="match status" value="1"/>
</dbReference>
<dbReference type="InterPro" id="IPR016195">
    <property type="entry name" value="Pol/histidinol_Pase-like"/>
</dbReference>
<protein>
    <submittedName>
        <fullName evidence="3">Metal-dependent phosphoesterase TrpH</fullName>
    </submittedName>
</protein>
<dbReference type="SMART" id="SM00481">
    <property type="entry name" value="POLIIIAc"/>
    <property type="match status" value="1"/>
</dbReference>
<dbReference type="InterPro" id="IPR003141">
    <property type="entry name" value="Pol/His_phosphatase_N"/>
</dbReference>
<dbReference type="GO" id="GO:0004534">
    <property type="term" value="F:5'-3' RNA exonuclease activity"/>
    <property type="evidence" value="ECO:0007669"/>
    <property type="project" value="TreeGrafter"/>
</dbReference>
<gene>
    <name evidence="3" type="ORF">J2T57_002670</name>
</gene>
<organism evidence="3 4">
    <name type="scientific">Natronocella acetinitrilica</name>
    <dbReference type="NCBI Taxonomy" id="414046"/>
    <lineage>
        <taxon>Bacteria</taxon>
        <taxon>Pseudomonadati</taxon>
        <taxon>Pseudomonadota</taxon>
        <taxon>Gammaproteobacteria</taxon>
        <taxon>Chromatiales</taxon>
        <taxon>Ectothiorhodospiraceae</taxon>
        <taxon>Natronocella</taxon>
    </lineage>
</organism>
<accession>A0AAE3G489</accession>
<dbReference type="PANTHER" id="PTHR42924:SF3">
    <property type="entry name" value="POLYMERASE_HISTIDINOL PHOSPHATASE N-TERMINAL DOMAIN-CONTAINING PROTEIN"/>
    <property type="match status" value="1"/>
</dbReference>